<evidence type="ECO:0000256" key="1">
    <source>
        <dbReference type="SAM" id="Phobius"/>
    </source>
</evidence>
<feature type="transmembrane region" description="Helical" evidence="1">
    <location>
        <begin position="6"/>
        <end position="27"/>
    </location>
</feature>
<evidence type="ECO:0000313" key="3">
    <source>
        <dbReference type="Proteomes" id="UP001151752"/>
    </source>
</evidence>
<dbReference type="AlphaFoldDB" id="A0A9Q0WA64"/>
<reference evidence="2" key="1">
    <citation type="submission" date="2022-11" db="EMBL/GenBank/DDBJ databases">
        <authorList>
            <person name="Hyden B.L."/>
            <person name="Feng K."/>
            <person name="Yates T."/>
            <person name="Jawdy S."/>
            <person name="Smart L.B."/>
            <person name="Muchero W."/>
        </authorList>
    </citation>
    <scope>NUCLEOTIDE SEQUENCE</scope>
    <source>
        <tissue evidence="2">Shoot tip</tissue>
    </source>
</reference>
<keyword evidence="1" id="KW-1133">Transmembrane helix</keyword>
<gene>
    <name evidence="2" type="ORF">OIU74_024508</name>
</gene>
<name>A0A9Q0WA64_9ROSI</name>
<reference evidence="2" key="2">
    <citation type="journal article" date="2023" name="Int. J. Mol. Sci.">
        <title>De Novo Assembly and Annotation of 11 Diverse Shrub Willow (Salix) Genomes Reveals Novel Gene Organization in Sex-Linked Regions.</title>
        <authorList>
            <person name="Hyden B."/>
            <person name="Feng K."/>
            <person name="Yates T.B."/>
            <person name="Jawdy S."/>
            <person name="Cereghino C."/>
            <person name="Smart L.B."/>
            <person name="Muchero W."/>
        </authorList>
    </citation>
    <scope>NUCLEOTIDE SEQUENCE</scope>
    <source>
        <tissue evidence="2">Shoot tip</tissue>
    </source>
</reference>
<evidence type="ECO:0000313" key="2">
    <source>
        <dbReference type="EMBL" id="KAJ6761860.1"/>
    </source>
</evidence>
<proteinExistence type="predicted"/>
<protein>
    <submittedName>
        <fullName evidence="2">Uncharacterized protein</fullName>
    </submittedName>
</protein>
<accession>A0A9Q0WA64</accession>
<comment type="caution">
    <text evidence="2">The sequence shown here is derived from an EMBL/GenBank/DDBJ whole genome shotgun (WGS) entry which is preliminary data.</text>
</comment>
<sequence length="75" mass="8632">MGASYHSHLLLLFSSLLSLYCSVLLLFTVPEKLMLSFTWTNQLTHNGASCETKLLFSNRYFRNIIVKLFHSIHAI</sequence>
<keyword evidence="3" id="KW-1185">Reference proteome</keyword>
<dbReference type="Proteomes" id="UP001151752">
    <property type="component" value="Chromosome 19"/>
</dbReference>
<keyword evidence="1" id="KW-0472">Membrane</keyword>
<dbReference type="EMBL" id="JAPFFM010000005">
    <property type="protein sequence ID" value="KAJ6761860.1"/>
    <property type="molecule type" value="Genomic_DNA"/>
</dbReference>
<organism evidence="2 3">
    <name type="scientific">Salix koriyanagi</name>
    <dbReference type="NCBI Taxonomy" id="2511006"/>
    <lineage>
        <taxon>Eukaryota</taxon>
        <taxon>Viridiplantae</taxon>
        <taxon>Streptophyta</taxon>
        <taxon>Embryophyta</taxon>
        <taxon>Tracheophyta</taxon>
        <taxon>Spermatophyta</taxon>
        <taxon>Magnoliopsida</taxon>
        <taxon>eudicotyledons</taxon>
        <taxon>Gunneridae</taxon>
        <taxon>Pentapetalae</taxon>
        <taxon>rosids</taxon>
        <taxon>fabids</taxon>
        <taxon>Malpighiales</taxon>
        <taxon>Salicaceae</taxon>
        <taxon>Saliceae</taxon>
        <taxon>Salix</taxon>
    </lineage>
</organism>
<keyword evidence="1" id="KW-0812">Transmembrane</keyword>